<evidence type="ECO:0000256" key="1">
    <source>
        <dbReference type="ARBA" id="ARBA00022801"/>
    </source>
</evidence>
<evidence type="ECO:0000313" key="3">
    <source>
        <dbReference type="EMBL" id="TFK97298.1"/>
    </source>
</evidence>
<dbReference type="GO" id="GO:0016787">
    <property type="term" value="F:hydrolase activity"/>
    <property type="evidence" value="ECO:0007669"/>
    <property type="project" value="UniProtKB-KW"/>
</dbReference>
<proteinExistence type="predicted"/>
<keyword evidence="4" id="KW-1185">Reference proteome</keyword>
<sequence>MSEAAERKSFQPIDAELLPRLDPEYVEYHNNLLQYFPPFDVIPWDASYRHQELPGGSKPLDVAEIKDYDLTHTKVRAFTPNGTKPEKGWPVLIYFHAGGWTLGDINSEKSFITNMAEHAKCVVVNVDYRLGPEIPYPAAVEDTVESLYWVLKNGKTELNVDTTRIAVGGTSAGGNLAMALTHKAAELNIPLTFQLHVVPTVDSTASASDKYASWTENKNAAFTTPALMAWFKNNYLPNKEDWEKWEVSPINAPHDLFKKAPPAWIGVAELDVLRDEGLAYAEKLRKNGVKAETKVYGGMPHYFTPLDGETLKKGAECVSDAAAALAKAFGTA</sequence>
<gene>
    <name evidence="3" type="ORF">BDV98DRAFT_614156</name>
</gene>
<dbReference type="InterPro" id="IPR013094">
    <property type="entry name" value="AB_hydrolase_3"/>
</dbReference>
<dbReference type="InterPro" id="IPR029058">
    <property type="entry name" value="AB_hydrolase_fold"/>
</dbReference>
<dbReference type="InterPro" id="IPR050300">
    <property type="entry name" value="GDXG_lipolytic_enzyme"/>
</dbReference>
<dbReference type="Gene3D" id="3.40.50.1820">
    <property type="entry name" value="alpha/beta hydrolase"/>
    <property type="match status" value="1"/>
</dbReference>
<keyword evidence="1" id="KW-0378">Hydrolase</keyword>
<evidence type="ECO:0000259" key="2">
    <source>
        <dbReference type="Pfam" id="PF07859"/>
    </source>
</evidence>
<dbReference type="PANTHER" id="PTHR48081:SF8">
    <property type="entry name" value="ALPHA_BETA HYDROLASE FOLD-3 DOMAIN-CONTAINING PROTEIN-RELATED"/>
    <property type="match status" value="1"/>
</dbReference>
<reference evidence="3 4" key="1">
    <citation type="journal article" date="2019" name="Nat. Ecol. Evol.">
        <title>Megaphylogeny resolves global patterns of mushroom evolution.</title>
        <authorList>
            <person name="Varga T."/>
            <person name="Krizsan K."/>
            <person name="Foldi C."/>
            <person name="Dima B."/>
            <person name="Sanchez-Garcia M."/>
            <person name="Sanchez-Ramirez S."/>
            <person name="Szollosi G.J."/>
            <person name="Szarkandi J.G."/>
            <person name="Papp V."/>
            <person name="Albert L."/>
            <person name="Andreopoulos W."/>
            <person name="Angelini C."/>
            <person name="Antonin V."/>
            <person name="Barry K.W."/>
            <person name="Bougher N.L."/>
            <person name="Buchanan P."/>
            <person name="Buyck B."/>
            <person name="Bense V."/>
            <person name="Catcheside P."/>
            <person name="Chovatia M."/>
            <person name="Cooper J."/>
            <person name="Damon W."/>
            <person name="Desjardin D."/>
            <person name="Finy P."/>
            <person name="Geml J."/>
            <person name="Haridas S."/>
            <person name="Hughes K."/>
            <person name="Justo A."/>
            <person name="Karasinski D."/>
            <person name="Kautmanova I."/>
            <person name="Kiss B."/>
            <person name="Kocsube S."/>
            <person name="Kotiranta H."/>
            <person name="LaButti K.M."/>
            <person name="Lechner B.E."/>
            <person name="Liimatainen K."/>
            <person name="Lipzen A."/>
            <person name="Lukacs Z."/>
            <person name="Mihaltcheva S."/>
            <person name="Morgado L.N."/>
            <person name="Niskanen T."/>
            <person name="Noordeloos M.E."/>
            <person name="Ohm R.A."/>
            <person name="Ortiz-Santana B."/>
            <person name="Ovrebo C."/>
            <person name="Racz N."/>
            <person name="Riley R."/>
            <person name="Savchenko A."/>
            <person name="Shiryaev A."/>
            <person name="Soop K."/>
            <person name="Spirin V."/>
            <person name="Szebenyi C."/>
            <person name="Tomsovsky M."/>
            <person name="Tulloss R.E."/>
            <person name="Uehling J."/>
            <person name="Grigoriev I.V."/>
            <person name="Vagvolgyi C."/>
            <person name="Papp T."/>
            <person name="Martin F.M."/>
            <person name="Miettinen O."/>
            <person name="Hibbett D.S."/>
            <person name="Nagy L.G."/>
        </authorList>
    </citation>
    <scope>NUCLEOTIDE SEQUENCE [LARGE SCALE GENOMIC DNA]</scope>
    <source>
        <strain evidence="3 4">CBS 309.79</strain>
    </source>
</reference>
<feature type="domain" description="Alpha/beta hydrolase fold-3" evidence="2">
    <location>
        <begin position="92"/>
        <end position="304"/>
    </location>
</feature>
<dbReference type="Pfam" id="PF07859">
    <property type="entry name" value="Abhydrolase_3"/>
    <property type="match status" value="1"/>
</dbReference>
<dbReference type="STRING" id="1884261.A0A5C3QAR9"/>
<organism evidence="3 4">
    <name type="scientific">Pterulicium gracile</name>
    <dbReference type="NCBI Taxonomy" id="1884261"/>
    <lineage>
        <taxon>Eukaryota</taxon>
        <taxon>Fungi</taxon>
        <taxon>Dikarya</taxon>
        <taxon>Basidiomycota</taxon>
        <taxon>Agaricomycotina</taxon>
        <taxon>Agaricomycetes</taxon>
        <taxon>Agaricomycetidae</taxon>
        <taxon>Agaricales</taxon>
        <taxon>Pleurotineae</taxon>
        <taxon>Pterulaceae</taxon>
        <taxon>Pterulicium</taxon>
    </lineage>
</organism>
<dbReference type="EMBL" id="ML178849">
    <property type="protein sequence ID" value="TFK97298.1"/>
    <property type="molecule type" value="Genomic_DNA"/>
</dbReference>
<dbReference type="AlphaFoldDB" id="A0A5C3QAR9"/>
<dbReference type="Proteomes" id="UP000305067">
    <property type="component" value="Unassembled WGS sequence"/>
</dbReference>
<protein>
    <submittedName>
        <fullName evidence="3">Lipase/ esterase</fullName>
    </submittedName>
</protein>
<dbReference type="PANTHER" id="PTHR48081">
    <property type="entry name" value="AB HYDROLASE SUPERFAMILY PROTEIN C4A8.06C"/>
    <property type="match status" value="1"/>
</dbReference>
<accession>A0A5C3QAR9</accession>
<evidence type="ECO:0000313" key="4">
    <source>
        <dbReference type="Proteomes" id="UP000305067"/>
    </source>
</evidence>
<dbReference type="OrthoDB" id="408631at2759"/>
<name>A0A5C3QAR9_9AGAR</name>
<dbReference type="SUPFAM" id="SSF53474">
    <property type="entry name" value="alpha/beta-Hydrolases"/>
    <property type="match status" value="1"/>
</dbReference>